<dbReference type="Pfam" id="PF00271">
    <property type="entry name" value="Helicase_C"/>
    <property type="match status" value="1"/>
</dbReference>
<evidence type="ECO:0000256" key="9">
    <source>
        <dbReference type="ARBA" id="ARBA00022741"/>
    </source>
</evidence>
<dbReference type="GO" id="GO:0016887">
    <property type="term" value="F:ATP hydrolysis activity"/>
    <property type="evidence" value="ECO:0007669"/>
    <property type="project" value="RHEA"/>
</dbReference>
<dbReference type="eggNOG" id="KOG0337">
    <property type="taxonomic scope" value="Eukaryota"/>
</dbReference>
<dbReference type="InterPro" id="IPR011545">
    <property type="entry name" value="DEAD/DEAH_box_helicase_dom"/>
</dbReference>
<feature type="short sequence motif" description="Q motif" evidence="16">
    <location>
        <begin position="124"/>
        <end position="152"/>
    </location>
</feature>
<dbReference type="PANTHER" id="PTHR47959">
    <property type="entry name" value="ATP-DEPENDENT RNA HELICASE RHLE-RELATED"/>
    <property type="match status" value="1"/>
</dbReference>
<feature type="region of interest" description="Disordered" evidence="17">
    <location>
        <begin position="1"/>
        <end position="123"/>
    </location>
</feature>
<feature type="region of interest" description="Disordered" evidence="17">
    <location>
        <begin position="378"/>
        <end position="397"/>
    </location>
</feature>
<dbReference type="PROSITE" id="PS00039">
    <property type="entry name" value="DEAD_ATP_HELICASE"/>
    <property type="match status" value="1"/>
</dbReference>
<comment type="catalytic activity">
    <reaction evidence="15">
        <text>ATP + H2O = ADP + phosphate + H(+)</text>
        <dbReference type="Rhea" id="RHEA:13065"/>
        <dbReference type="ChEBI" id="CHEBI:15377"/>
        <dbReference type="ChEBI" id="CHEBI:15378"/>
        <dbReference type="ChEBI" id="CHEBI:30616"/>
        <dbReference type="ChEBI" id="CHEBI:43474"/>
        <dbReference type="ChEBI" id="CHEBI:456216"/>
        <dbReference type="EC" id="3.6.4.13"/>
    </reaction>
</comment>
<dbReference type="OMA" id="EDQFGMM"/>
<dbReference type="FunFam" id="3.40.50.300:FF:000865">
    <property type="entry name" value="ATP-dependent RNA helicase DDX54"/>
    <property type="match status" value="1"/>
</dbReference>
<dbReference type="InterPro" id="IPR033517">
    <property type="entry name" value="DDX54/DBP10_DEAD-box_helicase"/>
</dbReference>
<dbReference type="GO" id="GO:0003724">
    <property type="term" value="F:RNA helicase activity"/>
    <property type="evidence" value="ECO:0007669"/>
    <property type="project" value="UniProtKB-EC"/>
</dbReference>
<dbReference type="HOGENOM" id="CLU_003041_5_1_1"/>
<keyword evidence="11" id="KW-0347">Helicase</keyword>
<evidence type="ECO:0000256" key="14">
    <source>
        <dbReference type="ARBA" id="ARBA00023242"/>
    </source>
</evidence>
<evidence type="ECO:0000259" key="20">
    <source>
        <dbReference type="PROSITE" id="PS51195"/>
    </source>
</evidence>
<evidence type="ECO:0000256" key="5">
    <source>
        <dbReference type="ARBA" id="ARBA00019117"/>
    </source>
</evidence>
<keyword evidence="10" id="KW-0378">Hydrolase</keyword>
<feature type="compositionally biased region" description="Polar residues" evidence="17">
    <location>
        <begin position="1"/>
        <end position="12"/>
    </location>
</feature>
<dbReference type="RefSeq" id="XP_003688042.1">
    <property type="nucleotide sequence ID" value="XM_003687994.1"/>
</dbReference>
<dbReference type="GO" id="GO:0042802">
    <property type="term" value="F:identical protein binding"/>
    <property type="evidence" value="ECO:0007669"/>
    <property type="project" value="EnsemblFungi"/>
</dbReference>
<keyword evidence="9" id="KW-0547">Nucleotide-binding</keyword>
<dbReference type="GeneID" id="11531873"/>
<dbReference type="InterPro" id="IPR027417">
    <property type="entry name" value="P-loop_NTPase"/>
</dbReference>
<dbReference type="CDD" id="cd18787">
    <property type="entry name" value="SF2_C_DEAD"/>
    <property type="match status" value="1"/>
</dbReference>
<keyword evidence="13" id="KW-0694">RNA-binding</keyword>
<dbReference type="PROSITE" id="PS51192">
    <property type="entry name" value="HELICASE_ATP_BIND_1"/>
    <property type="match status" value="1"/>
</dbReference>
<evidence type="ECO:0000256" key="8">
    <source>
        <dbReference type="ARBA" id="ARBA00022552"/>
    </source>
</evidence>
<evidence type="ECO:0000256" key="11">
    <source>
        <dbReference type="ARBA" id="ARBA00022806"/>
    </source>
</evidence>
<dbReference type="GO" id="GO:0005730">
    <property type="term" value="C:nucleolus"/>
    <property type="evidence" value="ECO:0007669"/>
    <property type="project" value="UniProtKB-SubCell"/>
</dbReference>
<comment type="similarity">
    <text evidence="3">Belongs to the DEAD box helicase family. DDX54/DBP10 subfamily.</text>
</comment>
<dbReference type="AlphaFoldDB" id="G8C0U7"/>
<feature type="compositionally biased region" description="Basic and acidic residues" evidence="17">
    <location>
        <begin position="913"/>
        <end position="926"/>
    </location>
</feature>
<evidence type="ECO:0000256" key="6">
    <source>
        <dbReference type="ARBA" id="ARBA00021760"/>
    </source>
</evidence>
<organism evidence="21 22">
    <name type="scientific">Tetrapisispora phaffii (strain ATCC 24235 / CBS 4417 / NBRC 1672 / NRRL Y-8282 / UCD 70-5)</name>
    <name type="common">Yeast</name>
    <name type="synonym">Fabospora phaffii</name>
    <dbReference type="NCBI Taxonomy" id="1071381"/>
    <lineage>
        <taxon>Eukaryota</taxon>
        <taxon>Fungi</taxon>
        <taxon>Dikarya</taxon>
        <taxon>Ascomycota</taxon>
        <taxon>Saccharomycotina</taxon>
        <taxon>Saccharomycetes</taxon>
        <taxon>Saccharomycetales</taxon>
        <taxon>Saccharomycetaceae</taxon>
        <taxon>Tetrapisispora</taxon>
    </lineage>
</organism>
<dbReference type="PROSITE" id="PS51195">
    <property type="entry name" value="Q_MOTIF"/>
    <property type="match status" value="1"/>
</dbReference>
<evidence type="ECO:0000256" key="13">
    <source>
        <dbReference type="ARBA" id="ARBA00022884"/>
    </source>
</evidence>
<dbReference type="PROSITE" id="PS51194">
    <property type="entry name" value="HELICASE_CTER"/>
    <property type="match status" value="1"/>
</dbReference>
<gene>
    <name evidence="21" type="primary">TPHA0M00330</name>
    <name evidence="21" type="ordered locus">TPHA_0M00330</name>
</gene>
<evidence type="ECO:0000256" key="16">
    <source>
        <dbReference type="PROSITE-ProRule" id="PRU00552"/>
    </source>
</evidence>
<dbReference type="GO" id="GO:1902626">
    <property type="term" value="P:assembly of large subunit precursor of preribosome"/>
    <property type="evidence" value="ECO:0007669"/>
    <property type="project" value="EnsemblFungi"/>
</dbReference>
<dbReference type="CDD" id="cd17959">
    <property type="entry name" value="DEADc_DDX54"/>
    <property type="match status" value="1"/>
</dbReference>
<dbReference type="GO" id="GO:0030687">
    <property type="term" value="C:preribosome, large subunit precursor"/>
    <property type="evidence" value="ECO:0007669"/>
    <property type="project" value="EnsemblFungi"/>
</dbReference>
<feature type="region of interest" description="Disordered" evidence="17">
    <location>
        <begin position="888"/>
        <end position="981"/>
    </location>
</feature>
<dbReference type="InterPro" id="IPR014014">
    <property type="entry name" value="RNA_helicase_DEAD_Q_motif"/>
</dbReference>
<keyword evidence="12" id="KW-0067">ATP-binding</keyword>
<feature type="domain" description="Helicase C-terminal" evidence="19">
    <location>
        <begin position="401"/>
        <end position="558"/>
    </location>
</feature>
<keyword evidence="22" id="KW-1185">Reference proteome</keyword>
<accession>G8C0U7</accession>
<dbReference type="STRING" id="1071381.G8C0U7"/>
<dbReference type="GO" id="GO:0005524">
    <property type="term" value="F:ATP binding"/>
    <property type="evidence" value="ECO:0007669"/>
    <property type="project" value="UniProtKB-KW"/>
</dbReference>
<name>G8C0U7_TETPH</name>
<evidence type="ECO:0000256" key="2">
    <source>
        <dbReference type="ARBA" id="ARBA00004604"/>
    </source>
</evidence>
<dbReference type="SMART" id="SM00490">
    <property type="entry name" value="HELICc"/>
    <property type="match status" value="1"/>
</dbReference>
<dbReference type="SMART" id="SM00487">
    <property type="entry name" value="DEXDc"/>
    <property type="match status" value="1"/>
</dbReference>
<dbReference type="GO" id="GO:0003723">
    <property type="term" value="F:RNA binding"/>
    <property type="evidence" value="ECO:0007669"/>
    <property type="project" value="UniProtKB-KW"/>
</dbReference>
<keyword evidence="7" id="KW-0690">Ribosome biogenesis</keyword>
<evidence type="ECO:0000313" key="22">
    <source>
        <dbReference type="Proteomes" id="UP000005666"/>
    </source>
</evidence>
<dbReference type="PANTHER" id="PTHR47959:SF8">
    <property type="entry name" value="RNA HELICASE"/>
    <property type="match status" value="1"/>
</dbReference>
<evidence type="ECO:0000256" key="12">
    <source>
        <dbReference type="ARBA" id="ARBA00022840"/>
    </source>
</evidence>
<dbReference type="Proteomes" id="UP000005666">
    <property type="component" value="Chromosome 13"/>
</dbReference>
<evidence type="ECO:0000256" key="1">
    <source>
        <dbReference type="ARBA" id="ARBA00003706"/>
    </source>
</evidence>
<feature type="domain" description="DEAD-box RNA helicase Q" evidence="20">
    <location>
        <begin position="124"/>
        <end position="152"/>
    </location>
</feature>
<dbReference type="SUPFAM" id="SSF52540">
    <property type="entry name" value="P-loop containing nucleoside triphosphate hydrolases"/>
    <property type="match status" value="2"/>
</dbReference>
<dbReference type="EC" id="3.6.4.13" evidence="4"/>
<evidence type="ECO:0000256" key="3">
    <source>
        <dbReference type="ARBA" id="ARBA00010379"/>
    </source>
</evidence>
<evidence type="ECO:0000259" key="19">
    <source>
        <dbReference type="PROSITE" id="PS51194"/>
    </source>
</evidence>
<dbReference type="InterPro" id="IPR014001">
    <property type="entry name" value="Helicase_ATP-bd"/>
</dbReference>
<keyword evidence="14" id="KW-0539">Nucleus</keyword>
<dbReference type="GO" id="GO:0000463">
    <property type="term" value="P:maturation of LSU-rRNA from tricistronic rRNA transcript (SSU-rRNA, 5.8S rRNA, LSU-rRNA)"/>
    <property type="evidence" value="ECO:0007669"/>
    <property type="project" value="EnsemblFungi"/>
</dbReference>
<protein>
    <recommendedName>
        <fullName evidence="5">ATP-dependent RNA helicase DBP10</fullName>
        <ecNumber evidence="4">3.6.4.13</ecNumber>
    </recommendedName>
    <alternativeName>
        <fullName evidence="6">ATP-dependent RNA helicase dbp10</fullName>
    </alternativeName>
</protein>
<dbReference type="Pfam" id="PF08147">
    <property type="entry name" value="DBP10CT"/>
    <property type="match status" value="1"/>
</dbReference>
<dbReference type="InterPro" id="IPR001650">
    <property type="entry name" value="Helicase_C-like"/>
</dbReference>
<dbReference type="OrthoDB" id="10261375at2759"/>
<feature type="compositionally biased region" description="Acidic residues" evidence="17">
    <location>
        <begin position="13"/>
        <end position="23"/>
    </location>
</feature>
<evidence type="ECO:0000256" key="10">
    <source>
        <dbReference type="ARBA" id="ARBA00022801"/>
    </source>
</evidence>
<sequence length="981" mass="111155">MSRSVNKRSMSADSDDSDFEDNGVDIAKSIAFNASGSDSSDDSDEEDDFKVDDGVQDLIEYSDEETTEKEVKKTKKASNPFPLLEMSDDEDDKNSKNSAFNDDADDVNDYFSTNMQDKSKHKKGSFPSFGLSKLILSNINKKGFRQPTPIQRKTIPLILQRRDIVGMARTGSGKTAAFILPMIEKLKTHSGKIGARAVILSPSRELAMQTHKVFKDFSRGSQLRSVLLTGGDSLEEQFSMMMSNPDVIVATPGRFMHLKVEMGLDLKTVEYVVFDEADRLFEMGFQEQLNELLASLPMNRQTLLFSATLPNSLVDFAKAGLTNPVLVRLDAESKISENLQLAFFSTKNEEREATLLYILQDVIDLQIGTEEEIKKLTASNKRSDEIDSDNEREQADRKLNKKKKFEKFIKPKLPSANELPSEKATIVFVPTRHHVEYISNLLKDCGYLVSYLYGTLDQHARKHQLFNFRAGLTSILVVTDVAARGVDIPMLANVINYSLPASSKIFVHRVGRTARAGNKGWAYSIASETELPYLLDLELFLGKKILLTQMYEATCSLAKNKWIAAGNEEYTFQPPKPSYTDRMILGSCPRLELENIGDLYKNIMSASFDLQMAKKTSLKAEKLYFRTRTAASPESIKRGKELIASGWDEQHIMFGKNVEKEKLDFLSKFQNRNNKETVFEFGRNPTDATAVLMNRRRRQLAPIQRKAVERRKLLEKERLAGLSHALEDEILKGEDHESGYTISKEALAAFEDADKLLQEQEKKKRKPKTYKDPQFFLSHYAPAKDIQDKQLNLTSGFTNDAAQAAYDLNNDDKVQVHKQTANIKWDKGRKKYVNINGLDNKKYIIGEGGQKIPASFKSGRFDEWSKARHIKPLKAGVREDSIPTNLLADVTGPSDGSRTFGGRFKHKQNKAPRLPDKHRDDYESQKKKVQNALERGVQVKGYNNRNSVKSELKTVAQIRKERMVNENKQKKNARPSKKRKY</sequence>
<proteinExistence type="inferred from homology"/>
<keyword evidence="8" id="KW-0698">rRNA processing</keyword>
<dbReference type="GO" id="GO:0000466">
    <property type="term" value="P:maturation of 5.8S rRNA from tricistronic rRNA transcript (SSU-rRNA, 5.8S rRNA, LSU-rRNA)"/>
    <property type="evidence" value="ECO:0007669"/>
    <property type="project" value="EnsemblFungi"/>
</dbReference>
<evidence type="ECO:0000256" key="7">
    <source>
        <dbReference type="ARBA" id="ARBA00022517"/>
    </source>
</evidence>
<reference evidence="21 22" key="1">
    <citation type="journal article" date="2011" name="Proc. Natl. Acad. Sci. U.S.A.">
        <title>Evolutionary erosion of yeast sex chromosomes by mating-type switching accidents.</title>
        <authorList>
            <person name="Gordon J.L."/>
            <person name="Armisen D."/>
            <person name="Proux-Wera E."/>
            <person name="Oheigeartaigh S.S."/>
            <person name="Byrne K.P."/>
            <person name="Wolfe K.H."/>
        </authorList>
    </citation>
    <scope>NUCLEOTIDE SEQUENCE [LARGE SCALE GENOMIC DNA]</scope>
    <source>
        <strain evidence="22">ATCC 24235 / CBS 4417 / NBRC 1672 / NRRL Y-8282 / UCD 70-5</strain>
    </source>
</reference>
<feature type="compositionally biased region" description="Basic residues" evidence="17">
    <location>
        <begin position="970"/>
        <end position="981"/>
    </location>
</feature>
<feature type="compositionally biased region" description="Basic and acidic residues" evidence="17">
    <location>
        <begin position="948"/>
        <end position="969"/>
    </location>
</feature>
<dbReference type="InterPro" id="IPR012541">
    <property type="entry name" value="DBP10_C"/>
</dbReference>
<evidence type="ECO:0000256" key="15">
    <source>
        <dbReference type="ARBA" id="ARBA00047984"/>
    </source>
</evidence>
<feature type="compositionally biased region" description="Acidic residues" evidence="17">
    <location>
        <begin position="39"/>
        <end position="50"/>
    </location>
</feature>
<feature type="domain" description="Helicase ATP-binding" evidence="18">
    <location>
        <begin position="155"/>
        <end position="327"/>
    </location>
</feature>
<dbReference type="KEGG" id="tpf:TPHA_0M00330"/>
<dbReference type="SMART" id="SM01123">
    <property type="entry name" value="DBP10CT"/>
    <property type="match status" value="1"/>
</dbReference>
<dbReference type="Gene3D" id="3.40.50.300">
    <property type="entry name" value="P-loop containing nucleotide triphosphate hydrolases"/>
    <property type="match status" value="2"/>
</dbReference>
<evidence type="ECO:0000259" key="18">
    <source>
        <dbReference type="PROSITE" id="PS51192"/>
    </source>
</evidence>
<dbReference type="InterPro" id="IPR050079">
    <property type="entry name" value="DEAD_box_RNA_helicase"/>
</dbReference>
<comment type="subcellular location">
    <subcellularLocation>
        <location evidence="2">Nucleus</location>
        <location evidence="2">Nucleolus</location>
    </subcellularLocation>
</comment>
<evidence type="ECO:0000313" key="21">
    <source>
        <dbReference type="EMBL" id="CCE65608.1"/>
    </source>
</evidence>
<evidence type="ECO:0000256" key="4">
    <source>
        <dbReference type="ARBA" id="ARBA00012552"/>
    </source>
</evidence>
<dbReference type="GO" id="GO:0005829">
    <property type="term" value="C:cytosol"/>
    <property type="evidence" value="ECO:0007669"/>
    <property type="project" value="TreeGrafter"/>
</dbReference>
<dbReference type="EMBL" id="HE612868">
    <property type="protein sequence ID" value="CCE65608.1"/>
    <property type="molecule type" value="Genomic_DNA"/>
</dbReference>
<dbReference type="InterPro" id="IPR000629">
    <property type="entry name" value="RNA-helicase_DEAD-box_CS"/>
</dbReference>
<dbReference type="Pfam" id="PF00270">
    <property type="entry name" value="DEAD"/>
    <property type="match status" value="1"/>
</dbReference>
<evidence type="ECO:0000256" key="17">
    <source>
        <dbReference type="SAM" id="MobiDB-lite"/>
    </source>
</evidence>
<comment type="function">
    <text evidence="1">ATP-binding RNA helicase involved in the biogenesis of 60S ribosomal subunits and is required for the normal formation of 25S and 5.8S rRNAs.</text>
</comment>